<dbReference type="PROSITE" id="PS51257">
    <property type="entry name" value="PROKAR_LIPOPROTEIN"/>
    <property type="match status" value="1"/>
</dbReference>
<keyword evidence="1" id="KW-0732">Signal</keyword>
<gene>
    <name evidence="2" type="ORF">E4S40_07215</name>
</gene>
<accession>A0A4Y9QVY4</accession>
<dbReference type="AlphaFoldDB" id="A0A4Y9QVY4"/>
<keyword evidence="3" id="KW-1185">Reference proteome</keyword>
<dbReference type="InterPro" id="IPR046219">
    <property type="entry name" value="DUF6252"/>
</dbReference>
<name>A0A4Y9QVY4_9BACT</name>
<comment type="caution">
    <text evidence="2">The sequence shown here is derived from an EMBL/GenBank/DDBJ whole genome shotgun (WGS) entry which is preliminary data.</text>
</comment>
<protein>
    <submittedName>
        <fullName evidence="2">Uncharacterized protein</fullName>
    </submittedName>
</protein>
<dbReference type="Proteomes" id="UP000297647">
    <property type="component" value="Unassembled WGS sequence"/>
</dbReference>
<sequence length="147" mass="15332">MKLRSLLLGLLAFVFFACPDKDDKIPQGSLNVEASIDGEAWRGAGNSRITSVGGFTAFAIAAGSTDRSSLALTLDAERTGDFDLAGKGIWTTANQVVHTASSGTLTITKLDNDKVSGTFSFVAQPATGGGSEVIITNGKFTDVNIMR</sequence>
<dbReference type="RefSeq" id="WP_135072665.1">
    <property type="nucleotide sequence ID" value="NZ_SPSB01000002.1"/>
</dbReference>
<evidence type="ECO:0000313" key="3">
    <source>
        <dbReference type="Proteomes" id="UP000297647"/>
    </source>
</evidence>
<feature type="chain" id="PRO_5021427797" evidence="1">
    <location>
        <begin position="18"/>
        <end position="147"/>
    </location>
</feature>
<organism evidence="2 3">
    <name type="scientific">Algoriphagus kandeliae</name>
    <dbReference type="NCBI Taxonomy" id="2562278"/>
    <lineage>
        <taxon>Bacteria</taxon>
        <taxon>Pseudomonadati</taxon>
        <taxon>Bacteroidota</taxon>
        <taxon>Cytophagia</taxon>
        <taxon>Cytophagales</taxon>
        <taxon>Cyclobacteriaceae</taxon>
        <taxon>Algoriphagus</taxon>
    </lineage>
</organism>
<proteinExistence type="predicted"/>
<reference evidence="2 3" key="1">
    <citation type="submission" date="2019-03" db="EMBL/GenBank/DDBJ databases">
        <title>Algoriphagus sp. nov, a new strain isolated from root system soil of mangrove plant Kandelia.</title>
        <authorList>
            <person name="Yin Q."/>
            <person name="Wang K."/>
            <person name="Song Z."/>
        </authorList>
    </citation>
    <scope>NUCLEOTIDE SEQUENCE [LARGE SCALE GENOMIC DNA]</scope>
    <source>
        <strain evidence="2 3">XY-J91</strain>
    </source>
</reference>
<dbReference type="Pfam" id="PF19765">
    <property type="entry name" value="DUF6252"/>
    <property type="match status" value="1"/>
</dbReference>
<evidence type="ECO:0000256" key="1">
    <source>
        <dbReference type="SAM" id="SignalP"/>
    </source>
</evidence>
<dbReference type="OrthoDB" id="825584at2"/>
<feature type="signal peptide" evidence="1">
    <location>
        <begin position="1"/>
        <end position="17"/>
    </location>
</feature>
<dbReference type="EMBL" id="SPSB01000002">
    <property type="protein sequence ID" value="TFV96008.1"/>
    <property type="molecule type" value="Genomic_DNA"/>
</dbReference>
<evidence type="ECO:0000313" key="2">
    <source>
        <dbReference type="EMBL" id="TFV96008.1"/>
    </source>
</evidence>